<accession>A0ABR6XCT5</accession>
<evidence type="ECO:0000313" key="6">
    <source>
        <dbReference type="EMBL" id="MBC3810656.1"/>
    </source>
</evidence>
<dbReference type="EMBL" id="JACOFT010000001">
    <property type="protein sequence ID" value="MBC3810656.1"/>
    <property type="molecule type" value="Genomic_DNA"/>
</dbReference>
<dbReference type="RefSeq" id="WP_190477537.1">
    <property type="nucleotide sequence ID" value="NZ_JACOFT010000001.1"/>
</dbReference>
<keyword evidence="7" id="KW-1185">Reference proteome</keyword>
<feature type="transmembrane region" description="Helical" evidence="5">
    <location>
        <begin position="39"/>
        <end position="58"/>
    </location>
</feature>
<dbReference type="NCBIfam" id="NF037968">
    <property type="entry name" value="SemiSWEET_2"/>
    <property type="match status" value="1"/>
</dbReference>
<protein>
    <submittedName>
        <fullName evidence="6">SemiSWEET transporter</fullName>
    </submittedName>
</protein>
<dbReference type="InterPro" id="IPR047662">
    <property type="entry name" value="SemiSWEET"/>
</dbReference>
<comment type="caution">
    <text evidence="6">The sequence shown here is derived from an EMBL/GenBank/DDBJ whole genome shotgun (WGS) entry which is preliminary data.</text>
</comment>
<keyword evidence="4 5" id="KW-0472">Membrane</keyword>
<gene>
    <name evidence="6" type="ORF">H8K26_04315</name>
</gene>
<evidence type="ECO:0000256" key="5">
    <source>
        <dbReference type="SAM" id="Phobius"/>
    </source>
</evidence>
<keyword evidence="3 5" id="KW-1133">Transmembrane helix</keyword>
<feature type="transmembrane region" description="Helical" evidence="5">
    <location>
        <begin position="64"/>
        <end position="85"/>
    </location>
</feature>
<keyword evidence="2 5" id="KW-0812">Transmembrane</keyword>
<evidence type="ECO:0000256" key="4">
    <source>
        <dbReference type="ARBA" id="ARBA00023136"/>
    </source>
</evidence>
<organism evidence="6 7">
    <name type="scientific">Undibacterium aquatile</name>
    <dbReference type="NCBI Taxonomy" id="1537398"/>
    <lineage>
        <taxon>Bacteria</taxon>
        <taxon>Pseudomonadati</taxon>
        <taxon>Pseudomonadota</taxon>
        <taxon>Betaproteobacteria</taxon>
        <taxon>Burkholderiales</taxon>
        <taxon>Oxalobacteraceae</taxon>
        <taxon>Undibacterium</taxon>
    </lineage>
</organism>
<dbReference type="Proteomes" id="UP000637632">
    <property type="component" value="Unassembled WGS sequence"/>
</dbReference>
<evidence type="ECO:0000256" key="1">
    <source>
        <dbReference type="ARBA" id="ARBA00004141"/>
    </source>
</evidence>
<evidence type="ECO:0000256" key="3">
    <source>
        <dbReference type="ARBA" id="ARBA00022989"/>
    </source>
</evidence>
<dbReference type="Gene3D" id="1.20.1280.290">
    <property type="match status" value="1"/>
</dbReference>
<reference evidence="6 7" key="1">
    <citation type="submission" date="2020-08" db="EMBL/GenBank/DDBJ databases">
        <title>Novel species isolated from subtropical streams in China.</title>
        <authorList>
            <person name="Lu H."/>
        </authorList>
    </citation>
    <scope>NUCLEOTIDE SEQUENCE [LARGE SCALE GENOMIC DNA]</scope>
    <source>
        <strain evidence="6 7">CCTCC AB 2015119</strain>
    </source>
</reference>
<proteinExistence type="predicted"/>
<evidence type="ECO:0000256" key="2">
    <source>
        <dbReference type="ARBA" id="ARBA00022692"/>
    </source>
</evidence>
<sequence>MFTLTSDVIGYIAACLTTSAFVPQAWLTWQHKRAEGVSTGMYLIMVCGVLMWMVYGILLHAWPIIIANAVTLALAMFILVMKIIYK</sequence>
<evidence type="ECO:0000313" key="7">
    <source>
        <dbReference type="Proteomes" id="UP000637632"/>
    </source>
</evidence>
<comment type="subcellular location">
    <subcellularLocation>
        <location evidence="1">Membrane</location>
        <topology evidence="1">Multi-pass membrane protein</topology>
    </subcellularLocation>
</comment>
<name>A0ABR6XCT5_9BURK</name>
<dbReference type="InterPro" id="IPR006603">
    <property type="entry name" value="PQ-loop_rpt"/>
</dbReference>
<dbReference type="Pfam" id="PF04193">
    <property type="entry name" value="PQ-loop"/>
    <property type="match status" value="1"/>
</dbReference>
<feature type="transmembrane region" description="Helical" evidence="5">
    <location>
        <begin position="6"/>
        <end position="27"/>
    </location>
</feature>